<sequence>MDTLEKGKNPASSGRTISLVSSCARRKISMRRKACYYHLSAGKFMDWVRCWPEVMLFDSFSVIFLKLSFFCYDRRTDFGVDANRSLLQTKDSPERFLKSHFGRQTLTITFINRRTK</sequence>
<keyword evidence="2" id="KW-1185">Reference proteome</keyword>
<reference evidence="1" key="1">
    <citation type="submission" date="2020-11" db="EMBL/GenBank/DDBJ databases">
        <authorList>
            <person name="Tran Van P."/>
        </authorList>
    </citation>
    <scope>NUCLEOTIDE SEQUENCE</scope>
</reference>
<accession>A0A7R9BYN6</accession>
<organism evidence="1">
    <name type="scientific">Notodromas monacha</name>
    <dbReference type="NCBI Taxonomy" id="399045"/>
    <lineage>
        <taxon>Eukaryota</taxon>
        <taxon>Metazoa</taxon>
        <taxon>Ecdysozoa</taxon>
        <taxon>Arthropoda</taxon>
        <taxon>Crustacea</taxon>
        <taxon>Oligostraca</taxon>
        <taxon>Ostracoda</taxon>
        <taxon>Podocopa</taxon>
        <taxon>Podocopida</taxon>
        <taxon>Cypridocopina</taxon>
        <taxon>Cypridoidea</taxon>
        <taxon>Cyprididae</taxon>
        <taxon>Notodromas</taxon>
    </lineage>
</organism>
<dbReference type="AlphaFoldDB" id="A0A7R9BYN6"/>
<gene>
    <name evidence="1" type="ORF">NMOB1V02_LOCUS10333</name>
</gene>
<proteinExistence type="predicted"/>
<dbReference type="EMBL" id="CAJPEX010004207">
    <property type="protein sequence ID" value="CAG0922864.1"/>
    <property type="molecule type" value="Genomic_DNA"/>
</dbReference>
<dbReference type="Proteomes" id="UP000678499">
    <property type="component" value="Unassembled WGS sequence"/>
</dbReference>
<protein>
    <submittedName>
        <fullName evidence="1">Uncharacterized protein</fullName>
    </submittedName>
</protein>
<name>A0A7R9BYN6_9CRUS</name>
<evidence type="ECO:0000313" key="2">
    <source>
        <dbReference type="Proteomes" id="UP000678499"/>
    </source>
</evidence>
<dbReference type="EMBL" id="OA886244">
    <property type="protein sequence ID" value="CAD7282712.1"/>
    <property type="molecule type" value="Genomic_DNA"/>
</dbReference>
<evidence type="ECO:0000313" key="1">
    <source>
        <dbReference type="EMBL" id="CAD7282712.1"/>
    </source>
</evidence>